<dbReference type="GO" id="GO:0005737">
    <property type="term" value="C:cytoplasm"/>
    <property type="evidence" value="ECO:0007669"/>
    <property type="project" value="TreeGrafter"/>
</dbReference>
<dbReference type="InterPro" id="IPR050565">
    <property type="entry name" value="LYPA1-2/EST-like"/>
</dbReference>
<gene>
    <name evidence="3" type="ORF">H103_00447</name>
</gene>
<dbReference type="GO" id="GO:0008474">
    <property type="term" value="F:palmitoyl-(protein) hydrolase activity"/>
    <property type="evidence" value="ECO:0007669"/>
    <property type="project" value="TreeGrafter"/>
</dbReference>
<dbReference type="Gene3D" id="3.40.50.1820">
    <property type="entry name" value="alpha/beta hydrolase"/>
    <property type="match status" value="1"/>
</dbReference>
<dbReference type="InterPro" id="IPR003140">
    <property type="entry name" value="PLipase/COase/thioEstase"/>
</dbReference>
<dbReference type="EMBL" id="KK207695">
    <property type="protein sequence ID" value="EZF57276.1"/>
    <property type="molecule type" value="Genomic_DNA"/>
</dbReference>
<evidence type="ECO:0000259" key="2">
    <source>
        <dbReference type="Pfam" id="PF02230"/>
    </source>
</evidence>
<proteinExistence type="inferred from homology"/>
<dbReference type="Proteomes" id="UP000023758">
    <property type="component" value="Unassembled WGS sequence"/>
</dbReference>
<name>A0A022WGP2_TRIRU</name>
<dbReference type="HOGENOM" id="CLU_049413_2_2_1"/>
<evidence type="ECO:0000256" key="1">
    <source>
        <dbReference type="ARBA" id="ARBA00006499"/>
    </source>
</evidence>
<dbReference type="SUPFAM" id="SSF53474">
    <property type="entry name" value="alpha/beta-Hydrolases"/>
    <property type="match status" value="1"/>
</dbReference>
<accession>A0A022WGP2</accession>
<organism evidence="3">
    <name type="scientific">Trichophyton rubrum CBS 288.86</name>
    <dbReference type="NCBI Taxonomy" id="1215330"/>
    <lineage>
        <taxon>Eukaryota</taxon>
        <taxon>Fungi</taxon>
        <taxon>Dikarya</taxon>
        <taxon>Ascomycota</taxon>
        <taxon>Pezizomycotina</taxon>
        <taxon>Eurotiomycetes</taxon>
        <taxon>Eurotiomycetidae</taxon>
        <taxon>Onygenales</taxon>
        <taxon>Arthrodermataceae</taxon>
        <taxon>Trichophyton</taxon>
    </lineage>
</organism>
<dbReference type="PANTHER" id="PTHR10655">
    <property type="entry name" value="LYSOPHOSPHOLIPASE-RELATED"/>
    <property type="match status" value="1"/>
</dbReference>
<dbReference type="AlphaFoldDB" id="A0A022WGP2"/>
<dbReference type="OrthoDB" id="2418081at2759"/>
<dbReference type="Pfam" id="PF02230">
    <property type="entry name" value="Abhydrolase_2"/>
    <property type="match status" value="1"/>
</dbReference>
<comment type="similarity">
    <text evidence="1">Belongs to the AB hydrolase superfamily. AB hydrolase 2 family.</text>
</comment>
<dbReference type="GO" id="GO:0052689">
    <property type="term" value="F:carboxylic ester hydrolase activity"/>
    <property type="evidence" value="ECO:0007669"/>
    <property type="project" value="TreeGrafter"/>
</dbReference>
<protein>
    <recommendedName>
        <fullName evidence="2">Phospholipase/carboxylesterase/thioesterase domain-containing protein</fullName>
    </recommendedName>
</protein>
<dbReference type="InterPro" id="IPR029058">
    <property type="entry name" value="AB_hydrolase_fold"/>
</dbReference>
<evidence type="ECO:0000313" key="3">
    <source>
        <dbReference type="EMBL" id="EZF57276.1"/>
    </source>
</evidence>
<reference evidence="3" key="1">
    <citation type="submission" date="2014-02" db="EMBL/GenBank/DDBJ databases">
        <title>The Genome Sequence of Trichophyton rubrum (morphotype fischeri) CBS 288.86.</title>
        <authorList>
            <consortium name="The Broad Institute Genomics Platform"/>
            <person name="Cuomo C.A."/>
            <person name="White T.C."/>
            <person name="Graser Y."/>
            <person name="Martinez-Rossi N."/>
            <person name="Heitman J."/>
            <person name="Young S.K."/>
            <person name="Zeng Q."/>
            <person name="Gargeya S."/>
            <person name="Abouelleil A."/>
            <person name="Alvarado L."/>
            <person name="Chapman S.B."/>
            <person name="Gainer-Dewar J."/>
            <person name="Goldberg J."/>
            <person name="Griggs A."/>
            <person name="Gujja S."/>
            <person name="Hansen M."/>
            <person name="Howarth C."/>
            <person name="Imamovic A."/>
            <person name="Larimer J."/>
            <person name="Martinez D."/>
            <person name="Murphy C."/>
            <person name="Pearson M.D."/>
            <person name="Persinoti G."/>
            <person name="Poon T."/>
            <person name="Priest M."/>
            <person name="Roberts A.D."/>
            <person name="Saif S."/>
            <person name="Shea T.D."/>
            <person name="Sykes S.N."/>
            <person name="Wortman J."/>
            <person name="Nusbaum C."/>
            <person name="Birren B."/>
        </authorList>
    </citation>
    <scope>NUCLEOTIDE SEQUENCE [LARGE SCALE GENOMIC DNA]</scope>
    <source>
        <strain evidence="3">CBS 288.86</strain>
    </source>
</reference>
<feature type="domain" description="Phospholipase/carboxylesterase/thioesterase" evidence="2">
    <location>
        <begin position="47"/>
        <end position="205"/>
    </location>
</feature>
<sequence length="306" mass="33687">MRLKRTISLQHLAASRFAVSPKQLKASSFKATILEIGSMEMAFPALHIVEPRSAHTHSAILLHGRASNGADFAEEFFDSPTSEKKNLPAHFPGCRWVFPTSRERWSVVFEENMTAWFDIYSLVNISEKQDLQVEGLKESTAYLLDLLESEIALLGGRSDKLVLIGMSQGMATALWTLLCSPGRIKGKIGGFIGMSGWLPFAGDMQCQSPSQSLQDVISTRCGEQIQATDEEVKKMLSTPVLLLHGTDDAWVDIELGRQASAGLAQLGMHAVFKEYTGADNDGHWVKEPEGVDDITGFLGDIYPRET</sequence>
<dbReference type="PANTHER" id="PTHR10655:SF63">
    <property type="entry name" value="PHOSPHOLIPASE_CARBOXYLESTERASE_THIOESTERASE DOMAIN-CONTAINING PROTEIN"/>
    <property type="match status" value="1"/>
</dbReference>